<dbReference type="EMBL" id="VIWP01000015">
    <property type="protein sequence ID" value="TWF46329.1"/>
    <property type="molecule type" value="Genomic_DNA"/>
</dbReference>
<accession>A0A561Q7K5</accession>
<dbReference type="AlphaFoldDB" id="A0A561Q7K5"/>
<proteinExistence type="predicted"/>
<name>A0A561Q7K5_9HYPH</name>
<dbReference type="Proteomes" id="UP000320653">
    <property type="component" value="Unassembled WGS sequence"/>
</dbReference>
<sequence length="174" mass="17734">MHIGGGNPGVWGAGGKGDNAPAWLKNAYYNTTDATDPQMVAAKTESASAPSTNPLYNSAQASAGPTATPPAPDEKSHNGILVQAFNKLTGNDVQVPGSILGADTDKLAKGFAGIGDFAKALSADTDSINSQIARGAARAQAGRNDQPVELTFLDFAAERKKKKGGISGLGGYFV</sequence>
<protein>
    <submittedName>
        <fullName evidence="2">Uncharacterized protein</fullName>
    </submittedName>
</protein>
<evidence type="ECO:0000313" key="3">
    <source>
        <dbReference type="Proteomes" id="UP000320653"/>
    </source>
</evidence>
<evidence type="ECO:0000256" key="1">
    <source>
        <dbReference type="SAM" id="MobiDB-lite"/>
    </source>
</evidence>
<feature type="compositionally biased region" description="Polar residues" evidence="1">
    <location>
        <begin position="45"/>
        <end position="57"/>
    </location>
</feature>
<gene>
    <name evidence="2" type="ORF">FHW37_11524</name>
</gene>
<reference evidence="2 3" key="1">
    <citation type="submission" date="2019-06" db="EMBL/GenBank/DDBJ databases">
        <title>Sorghum-associated microbial communities from plants grown in Nebraska, USA.</title>
        <authorList>
            <person name="Schachtman D."/>
        </authorList>
    </citation>
    <scope>NUCLEOTIDE SEQUENCE [LARGE SCALE GENOMIC DNA]</scope>
    <source>
        <strain evidence="2 3">1225</strain>
    </source>
</reference>
<feature type="region of interest" description="Disordered" evidence="1">
    <location>
        <begin position="41"/>
        <end position="77"/>
    </location>
</feature>
<comment type="caution">
    <text evidence="2">The sequence shown here is derived from an EMBL/GenBank/DDBJ whole genome shotgun (WGS) entry which is preliminary data.</text>
</comment>
<organism evidence="2 3">
    <name type="scientific">Neorhizobium alkalisoli</name>
    <dbReference type="NCBI Taxonomy" id="528178"/>
    <lineage>
        <taxon>Bacteria</taxon>
        <taxon>Pseudomonadati</taxon>
        <taxon>Pseudomonadota</taxon>
        <taxon>Alphaproteobacteria</taxon>
        <taxon>Hyphomicrobiales</taxon>
        <taxon>Rhizobiaceae</taxon>
        <taxon>Rhizobium/Agrobacterium group</taxon>
        <taxon>Neorhizobium</taxon>
    </lineage>
</organism>
<evidence type="ECO:0000313" key="2">
    <source>
        <dbReference type="EMBL" id="TWF46329.1"/>
    </source>
</evidence>
<keyword evidence="3" id="KW-1185">Reference proteome</keyword>